<evidence type="ECO:0008006" key="4">
    <source>
        <dbReference type="Google" id="ProtNLM"/>
    </source>
</evidence>
<keyword evidence="1" id="KW-0812">Transmembrane</keyword>
<evidence type="ECO:0000313" key="3">
    <source>
        <dbReference type="Proteomes" id="UP000663942"/>
    </source>
</evidence>
<name>A0ABX7SS79_9CAUL</name>
<feature type="transmembrane region" description="Helical" evidence="1">
    <location>
        <begin position="202"/>
        <end position="235"/>
    </location>
</feature>
<evidence type="ECO:0000313" key="2">
    <source>
        <dbReference type="EMBL" id="QTC89160.1"/>
    </source>
</evidence>
<feature type="transmembrane region" description="Helical" evidence="1">
    <location>
        <begin position="72"/>
        <end position="96"/>
    </location>
</feature>
<feature type="transmembrane region" description="Helical" evidence="1">
    <location>
        <begin position="23"/>
        <end position="52"/>
    </location>
</feature>
<dbReference type="RefSeq" id="WP_207826891.1">
    <property type="nucleotide sequence ID" value="NZ_CP062006.1"/>
</dbReference>
<feature type="transmembrane region" description="Helical" evidence="1">
    <location>
        <begin position="117"/>
        <end position="147"/>
    </location>
</feature>
<feature type="transmembrane region" description="Helical" evidence="1">
    <location>
        <begin position="255"/>
        <end position="280"/>
    </location>
</feature>
<feature type="transmembrane region" description="Helical" evidence="1">
    <location>
        <begin position="153"/>
        <end position="174"/>
    </location>
</feature>
<keyword evidence="1" id="KW-0472">Membrane</keyword>
<dbReference type="Proteomes" id="UP000663942">
    <property type="component" value="Chromosome"/>
</dbReference>
<sequence>MTFSATDCAFEGFRLTRRAPVAVLLWAVAYAAFFGLLFLLVGSHFATIMSLISQLEGQTEPSIEDMQPLMQAYGVIVAWAAPLGLLFSAVISAAIARSVIRPEDRKFGYMRLGKDELRVLGASLIVALIMFAVSFVGFMLVSLVAALAVAAPALWLAVVLLSLAVLAVVIWLSVRLSLVVPATFAEGRIAVKPAFAMTGKEVFWPLMGMAIIAWVMAMLVGLLGSAVAAPLSLMVGGAERLVGMEGASVPSLLSALGPMLVVSLLVNAVMTAAQVVIMYAPFSAAYLQLKGAPRA</sequence>
<proteinExistence type="predicted"/>
<organism evidence="2 3">
    <name type="scientific">Brevundimonas pondensis</name>
    <dbReference type="NCBI Taxonomy" id="2774189"/>
    <lineage>
        <taxon>Bacteria</taxon>
        <taxon>Pseudomonadati</taxon>
        <taxon>Pseudomonadota</taxon>
        <taxon>Alphaproteobacteria</taxon>
        <taxon>Caulobacterales</taxon>
        <taxon>Caulobacteraceae</taxon>
        <taxon>Brevundimonas</taxon>
    </lineage>
</organism>
<accession>A0ABX7SS79</accession>
<evidence type="ECO:0000256" key="1">
    <source>
        <dbReference type="SAM" id="Phobius"/>
    </source>
</evidence>
<protein>
    <recommendedName>
        <fullName evidence="4">Glycerophosphoryl diester phosphodiesterase membrane domain-containing protein</fullName>
    </recommendedName>
</protein>
<keyword evidence="1" id="KW-1133">Transmembrane helix</keyword>
<dbReference type="EMBL" id="CP062006">
    <property type="protein sequence ID" value="QTC89160.1"/>
    <property type="molecule type" value="Genomic_DNA"/>
</dbReference>
<gene>
    <name evidence="2" type="ORF">IFE19_07480</name>
</gene>
<keyword evidence="3" id="KW-1185">Reference proteome</keyword>
<reference evidence="2 3" key="1">
    <citation type="submission" date="2020-09" db="EMBL/GenBank/DDBJ databases">
        <title>Brevundimonas sp. LVF1 isolated from an oligotrophic pond in Goettingen, Germany.</title>
        <authorList>
            <person name="Friedrich I."/>
            <person name="Klassen A."/>
            <person name="Neubauer H."/>
            <person name="Schneider D."/>
            <person name="Hertel R."/>
            <person name="Daniel R."/>
        </authorList>
    </citation>
    <scope>NUCLEOTIDE SEQUENCE [LARGE SCALE GENOMIC DNA]</scope>
    <source>
        <strain evidence="2 3">LVF1</strain>
    </source>
</reference>